<evidence type="ECO:0000256" key="1">
    <source>
        <dbReference type="ARBA" id="ARBA00004544"/>
    </source>
</evidence>
<dbReference type="GO" id="GO:0007186">
    <property type="term" value="P:G protein-coupled receptor signaling pathway"/>
    <property type="evidence" value="ECO:0007669"/>
    <property type="project" value="TreeGrafter"/>
</dbReference>
<evidence type="ECO:0000256" key="6">
    <source>
        <dbReference type="SAM" id="MobiDB-lite"/>
    </source>
</evidence>
<evidence type="ECO:0000256" key="5">
    <source>
        <dbReference type="ARBA" id="ARBA00023186"/>
    </source>
</evidence>
<keyword evidence="5" id="KW-0143">Chaperone</keyword>
<dbReference type="InterPro" id="IPR019318">
    <property type="entry name" value="Gua_nucleotide_exch_fac_Ric8"/>
</dbReference>
<name>A0A8S9Z376_9TREM</name>
<dbReference type="Proteomes" id="UP000822476">
    <property type="component" value="Unassembled WGS sequence"/>
</dbReference>
<evidence type="ECO:0008006" key="9">
    <source>
        <dbReference type="Google" id="ProtNLM"/>
    </source>
</evidence>
<feature type="compositionally biased region" description="Polar residues" evidence="6">
    <location>
        <begin position="432"/>
        <end position="441"/>
    </location>
</feature>
<dbReference type="GO" id="GO:0005938">
    <property type="term" value="C:cell cortex"/>
    <property type="evidence" value="ECO:0007669"/>
    <property type="project" value="UniProtKB-SubCell"/>
</dbReference>
<accession>A0A8S9Z376</accession>
<keyword evidence="4" id="KW-0344">Guanine-nucleotide releasing factor</keyword>
<gene>
    <name evidence="7" type="ORF">EG68_02358</name>
</gene>
<keyword evidence="3" id="KW-0963">Cytoplasm</keyword>
<organism evidence="7 8">
    <name type="scientific">Paragonimus skrjabini miyazakii</name>
    <dbReference type="NCBI Taxonomy" id="59628"/>
    <lineage>
        <taxon>Eukaryota</taxon>
        <taxon>Metazoa</taxon>
        <taxon>Spiralia</taxon>
        <taxon>Lophotrochozoa</taxon>
        <taxon>Platyhelminthes</taxon>
        <taxon>Trematoda</taxon>
        <taxon>Digenea</taxon>
        <taxon>Plagiorchiida</taxon>
        <taxon>Troglotremata</taxon>
        <taxon>Troglotrematidae</taxon>
        <taxon>Paragonimus</taxon>
    </lineage>
</organism>
<dbReference type="Pfam" id="PF10165">
    <property type="entry name" value="Ric8"/>
    <property type="match status" value="1"/>
</dbReference>
<dbReference type="PRINTS" id="PR01802">
    <property type="entry name" value="SYNEMBRYN"/>
</dbReference>
<feature type="region of interest" description="Disordered" evidence="6">
    <location>
        <begin position="425"/>
        <end position="482"/>
    </location>
</feature>
<dbReference type="InterPro" id="IPR008376">
    <property type="entry name" value="Chaperone_Ric-8_A/B"/>
</dbReference>
<evidence type="ECO:0000256" key="3">
    <source>
        <dbReference type="ARBA" id="ARBA00022490"/>
    </source>
</evidence>
<dbReference type="PANTHER" id="PTHR12425">
    <property type="entry name" value="SYNEMBRYN"/>
    <property type="match status" value="1"/>
</dbReference>
<keyword evidence="8" id="KW-1185">Reference proteome</keyword>
<dbReference type="PANTHER" id="PTHR12425:SF5">
    <property type="entry name" value="SYNEMBRYN"/>
    <property type="match status" value="1"/>
</dbReference>
<dbReference type="GO" id="GO:0001965">
    <property type="term" value="F:G-protein alpha-subunit binding"/>
    <property type="evidence" value="ECO:0007669"/>
    <property type="project" value="TreeGrafter"/>
</dbReference>
<evidence type="ECO:0000313" key="8">
    <source>
        <dbReference type="Proteomes" id="UP000822476"/>
    </source>
</evidence>
<dbReference type="InterPro" id="IPR016024">
    <property type="entry name" value="ARM-type_fold"/>
</dbReference>
<evidence type="ECO:0000256" key="4">
    <source>
        <dbReference type="ARBA" id="ARBA00022658"/>
    </source>
</evidence>
<dbReference type="OrthoDB" id="6239721at2759"/>
<evidence type="ECO:0000313" key="7">
    <source>
        <dbReference type="EMBL" id="KAF7259976.1"/>
    </source>
</evidence>
<comment type="similarity">
    <text evidence="2">Belongs to the synembryn family.</text>
</comment>
<sequence length="549" mass="61520">MAADTAASLRRFVQENDFNFTLNNVNEEAKEIVLTHCTQLLHGEQEPDDLLNCLRCLRILSRDKHSIDHLSSEVYLSRLYECAFLTGELFDDKHRLEALKCLSNLIFKRPSVIPYLKSRGIVNSLLTRLKQHLGAQSRMEILTIDLKLFFLLSGLETTIRQELAENEQAFGLFSDLLCSFQSAPLTGPECHLIVESLKAAYNIGYAVQRDCSILKSRISEFSRFCDAIGELLSRSSLSDADQCEVVEQMINFLNVVPKRCFTHLLFKHTDCLAPTVLQPSSNADNMRAIQVLIDFLDMQLNSSNDETPSRSVLKLEERLCPILNALIKAAQGDRSIRKYCRSKILPHLGSDVTRLPEEGTTLRNRLCKLLTSPLQGVSELVALLLFVLCKEDIGRAIKYTGFGNFAGFLARHALLGGASKKRSRARLEQMESGVTQSSDGMNLSEDDSAEDYSTASSASDTEEYERLKDSVNPVTGRWEEAKPHPLEGISEEQKEYITMELVNKIDQLHRTGLIQPGTVGEDGNVRPVEHVLELLENTHVKEASPSDSD</sequence>
<proteinExistence type="inferred from homology"/>
<dbReference type="GO" id="GO:0005085">
    <property type="term" value="F:guanyl-nucleotide exchange factor activity"/>
    <property type="evidence" value="ECO:0007669"/>
    <property type="project" value="UniProtKB-KW"/>
</dbReference>
<evidence type="ECO:0000256" key="2">
    <source>
        <dbReference type="ARBA" id="ARBA00009049"/>
    </source>
</evidence>
<dbReference type="EMBL" id="JTDE01000948">
    <property type="protein sequence ID" value="KAF7259976.1"/>
    <property type="molecule type" value="Genomic_DNA"/>
</dbReference>
<protein>
    <recommendedName>
        <fullName evidence="9">Synembryn-A</fullName>
    </recommendedName>
</protein>
<comment type="subcellular location">
    <subcellularLocation>
        <location evidence="1">Cytoplasm</location>
        <location evidence="1">Cell cortex</location>
    </subcellularLocation>
</comment>
<dbReference type="AlphaFoldDB" id="A0A8S9Z376"/>
<reference evidence="7" key="1">
    <citation type="submission" date="2019-07" db="EMBL/GenBank/DDBJ databases">
        <title>Annotation for the trematode Paragonimus miyazaki's.</title>
        <authorList>
            <person name="Choi Y.-J."/>
        </authorList>
    </citation>
    <scope>NUCLEOTIDE SEQUENCE</scope>
    <source>
        <strain evidence="7">Japan</strain>
    </source>
</reference>
<dbReference type="SUPFAM" id="SSF48371">
    <property type="entry name" value="ARM repeat"/>
    <property type="match status" value="1"/>
</dbReference>
<comment type="caution">
    <text evidence="7">The sequence shown here is derived from an EMBL/GenBank/DDBJ whole genome shotgun (WGS) entry which is preliminary data.</text>
</comment>